<feature type="compositionally biased region" description="Basic and acidic residues" evidence="1">
    <location>
        <begin position="44"/>
        <end position="55"/>
    </location>
</feature>
<feature type="region of interest" description="Disordered" evidence="1">
    <location>
        <begin position="1"/>
        <end position="64"/>
    </location>
</feature>
<accession>A0A218WJ18</accession>
<feature type="compositionally biased region" description="Polar residues" evidence="1">
    <location>
        <begin position="25"/>
        <end position="42"/>
    </location>
</feature>
<evidence type="ECO:0000313" key="3">
    <source>
        <dbReference type="Proteomes" id="UP000197138"/>
    </source>
</evidence>
<protein>
    <submittedName>
        <fullName evidence="2">Uncharacterized protein</fullName>
    </submittedName>
</protein>
<organism evidence="2 3">
    <name type="scientific">Punica granatum</name>
    <name type="common">Pomegranate</name>
    <dbReference type="NCBI Taxonomy" id="22663"/>
    <lineage>
        <taxon>Eukaryota</taxon>
        <taxon>Viridiplantae</taxon>
        <taxon>Streptophyta</taxon>
        <taxon>Embryophyta</taxon>
        <taxon>Tracheophyta</taxon>
        <taxon>Spermatophyta</taxon>
        <taxon>Magnoliopsida</taxon>
        <taxon>eudicotyledons</taxon>
        <taxon>Gunneridae</taxon>
        <taxon>Pentapetalae</taxon>
        <taxon>rosids</taxon>
        <taxon>malvids</taxon>
        <taxon>Myrtales</taxon>
        <taxon>Lythraceae</taxon>
        <taxon>Punica</taxon>
    </lineage>
</organism>
<proteinExistence type="predicted"/>
<dbReference type="AlphaFoldDB" id="A0A218WJ18"/>
<sequence>MAQATSLGWRDGSKFPRDSWRRTRVSSQLEGVSSSWKNTMKPGQSKEKPGEKEGDLGGFEGHARLHPTLGRASWPAYQEPENATYCLSASFLQTRNAHPLLIQHACRLNINSDISASN</sequence>
<dbReference type="EMBL" id="MTKT01004281">
    <property type="protein sequence ID" value="OWM72508.1"/>
    <property type="molecule type" value="Genomic_DNA"/>
</dbReference>
<evidence type="ECO:0000256" key="1">
    <source>
        <dbReference type="SAM" id="MobiDB-lite"/>
    </source>
</evidence>
<name>A0A218WJ18_PUNGR</name>
<reference evidence="3" key="1">
    <citation type="journal article" date="2017" name="Plant J.">
        <title>The pomegranate (Punica granatum L.) genome and the genomics of punicalagin biosynthesis.</title>
        <authorList>
            <person name="Qin G."/>
            <person name="Xu C."/>
            <person name="Ming R."/>
            <person name="Tang H."/>
            <person name="Guyot R."/>
            <person name="Kramer E.M."/>
            <person name="Hu Y."/>
            <person name="Yi X."/>
            <person name="Qi Y."/>
            <person name="Xu X."/>
            <person name="Gao Z."/>
            <person name="Pan H."/>
            <person name="Jian J."/>
            <person name="Tian Y."/>
            <person name="Yue Z."/>
            <person name="Xu Y."/>
        </authorList>
    </citation>
    <scope>NUCLEOTIDE SEQUENCE [LARGE SCALE GENOMIC DNA]</scope>
    <source>
        <strain evidence="3">cv. Dabenzi</strain>
    </source>
</reference>
<gene>
    <name evidence="2" type="ORF">CDL15_Pgr013863</name>
</gene>
<comment type="caution">
    <text evidence="2">The sequence shown here is derived from an EMBL/GenBank/DDBJ whole genome shotgun (WGS) entry which is preliminary data.</text>
</comment>
<feature type="compositionally biased region" description="Basic and acidic residues" evidence="1">
    <location>
        <begin position="11"/>
        <end position="21"/>
    </location>
</feature>
<evidence type="ECO:0000313" key="2">
    <source>
        <dbReference type="EMBL" id="OWM72508.1"/>
    </source>
</evidence>
<dbReference type="Proteomes" id="UP000197138">
    <property type="component" value="Unassembled WGS sequence"/>
</dbReference>